<evidence type="ECO:0000313" key="1">
    <source>
        <dbReference type="EMBL" id="JAD46484.1"/>
    </source>
</evidence>
<reference evidence="1" key="1">
    <citation type="submission" date="2014-09" db="EMBL/GenBank/DDBJ databases">
        <authorList>
            <person name="Magalhaes I.L.F."/>
            <person name="Oliveira U."/>
            <person name="Santos F.R."/>
            <person name="Vidigal T.H.D.A."/>
            <person name="Brescovit A.D."/>
            <person name="Santos A.J."/>
        </authorList>
    </citation>
    <scope>NUCLEOTIDE SEQUENCE</scope>
    <source>
        <tissue evidence="1">Shoot tissue taken approximately 20 cm above the soil surface</tissue>
    </source>
</reference>
<reference evidence="1" key="2">
    <citation type="journal article" date="2015" name="Data Brief">
        <title>Shoot transcriptome of the giant reed, Arundo donax.</title>
        <authorList>
            <person name="Barrero R.A."/>
            <person name="Guerrero F.D."/>
            <person name="Moolhuijzen P."/>
            <person name="Goolsby J.A."/>
            <person name="Tidwell J."/>
            <person name="Bellgard S.E."/>
            <person name="Bellgard M.I."/>
        </authorList>
    </citation>
    <scope>NUCLEOTIDE SEQUENCE</scope>
    <source>
        <tissue evidence="1">Shoot tissue taken approximately 20 cm above the soil surface</tissue>
    </source>
</reference>
<protein>
    <submittedName>
        <fullName evidence="1">Uncharacterized protein</fullName>
    </submittedName>
</protein>
<dbReference type="AlphaFoldDB" id="A0A0A9A4A7"/>
<proteinExistence type="predicted"/>
<accession>A0A0A9A4A7</accession>
<sequence>MVPCSGSRHFASCTVIDLISSAMCHMIGRIRGNSEAEKVS</sequence>
<dbReference type="EMBL" id="GBRH01251411">
    <property type="protein sequence ID" value="JAD46484.1"/>
    <property type="molecule type" value="Transcribed_RNA"/>
</dbReference>
<organism evidence="1">
    <name type="scientific">Arundo donax</name>
    <name type="common">Giant reed</name>
    <name type="synonym">Donax arundinaceus</name>
    <dbReference type="NCBI Taxonomy" id="35708"/>
    <lineage>
        <taxon>Eukaryota</taxon>
        <taxon>Viridiplantae</taxon>
        <taxon>Streptophyta</taxon>
        <taxon>Embryophyta</taxon>
        <taxon>Tracheophyta</taxon>
        <taxon>Spermatophyta</taxon>
        <taxon>Magnoliopsida</taxon>
        <taxon>Liliopsida</taxon>
        <taxon>Poales</taxon>
        <taxon>Poaceae</taxon>
        <taxon>PACMAD clade</taxon>
        <taxon>Arundinoideae</taxon>
        <taxon>Arundineae</taxon>
        <taxon>Arundo</taxon>
    </lineage>
</organism>
<name>A0A0A9A4A7_ARUDO</name>